<organism evidence="3 4">
    <name type="scientific">Pelodictyon phaeoclathratiforme (strain DSM 5477 / BU-1)</name>
    <dbReference type="NCBI Taxonomy" id="324925"/>
    <lineage>
        <taxon>Bacteria</taxon>
        <taxon>Pseudomonadati</taxon>
        <taxon>Chlorobiota</taxon>
        <taxon>Chlorobiia</taxon>
        <taxon>Chlorobiales</taxon>
        <taxon>Chlorobiaceae</taxon>
        <taxon>Chlorobium/Pelodictyon group</taxon>
        <taxon>Pelodictyon</taxon>
    </lineage>
</organism>
<reference evidence="3 4" key="1">
    <citation type="submission" date="2008-06" db="EMBL/GenBank/DDBJ databases">
        <title>Complete sequence of Pelodictyon phaeoclathratiforme BU-1.</title>
        <authorList>
            <consortium name="US DOE Joint Genome Institute"/>
            <person name="Lucas S."/>
            <person name="Copeland A."/>
            <person name="Lapidus A."/>
            <person name="Glavina del Rio T."/>
            <person name="Dalin E."/>
            <person name="Tice H."/>
            <person name="Bruce D."/>
            <person name="Goodwin L."/>
            <person name="Pitluck S."/>
            <person name="Schmutz J."/>
            <person name="Larimer F."/>
            <person name="Land M."/>
            <person name="Hauser L."/>
            <person name="Kyrpides N."/>
            <person name="Mikhailova N."/>
            <person name="Liu Z."/>
            <person name="Li T."/>
            <person name="Zhao F."/>
            <person name="Overmann J."/>
            <person name="Bryant D.A."/>
            <person name="Richardson P."/>
        </authorList>
    </citation>
    <scope>NUCLEOTIDE SEQUENCE [LARGE SCALE GENOMIC DNA]</scope>
    <source>
        <strain evidence="4">DSM 5477 / BU-1</strain>
    </source>
</reference>
<accession>B4SAB1</accession>
<gene>
    <name evidence="3" type="ordered locus">Ppha_1548</name>
</gene>
<sequence>MSKRNEYIPQTVTHPGLTLREKLVELGMSQKEFAVRTGKPEQTIVKVINGESSLTPDMAVQFESVLAIPANFWLKRQQNYDEAVAREKRRDLFISGIDWARSFPCAKMTQLGWLPKTEEEEQQVEALLCFFGISGHQAWEDFYCGLKLKVSFRISLAHSREPFAISAWLRQGELEAAKLVAPSFNAKTFKTNLGSIKKVMAGHPDDFFPLLQQLCLEAGVKVVYTPCLPKAPIHGSTRWLHDNIPLIQLSARYDQNDRFWFTFFHEAGHILLHGRKYISLEDDCFDAEDKAKEDQADAFAVRWTFSEEEERAVIESGALTESEIIDFAQKFGTHPAMIIGRFNHKKLLPYHIGRHFIQPVHFD</sequence>
<dbReference type="EMBL" id="CP001110">
    <property type="protein sequence ID" value="ACF43797.1"/>
    <property type="molecule type" value="Genomic_DNA"/>
</dbReference>
<evidence type="ECO:0000256" key="1">
    <source>
        <dbReference type="ARBA" id="ARBA00007227"/>
    </source>
</evidence>
<dbReference type="PANTHER" id="PTHR43236">
    <property type="entry name" value="ANTITOXIN HIGA1"/>
    <property type="match status" value="1"/>
</dbReference>
<feature type="domain" description="HTH cro/C1-type" evidence="2">
    <location>
        <begin position="19"/>
        <end position="73"/>
    </location>
</feature>
<dbReference type="SUPFAM" id="SSF47413">
    <property type="entry name" value="lambda repressor-like DNA-binding domains"/>
    <property type="match status" value="1"/>
</dbReference>
<dbReference type="RefSeq" id="WP_012508285.1">
    <property type="nucleotide sequence ID" value="NC_011060.1"/>
</dbReference>
<dbReference type="InterPro" id="IPR013430">
    <property type="entry name" value="Toxin_antidote_HigA"/>
</dbReference>
<dbReference type="GO" id="GO:0003677">
    <property type="term" value="F:DNA binding"/>
    <property type="evidence" value="ECO:0007669"/>
    <property type="project" value="InterPro"/>
</dbReference>
<dbReference type="InterPro" id="IPR001387">
    <property type="entry name" value="Cro/C1-type_HTH"/>
</dbReference>
<dbReference type="Gene3D" id="1.10.10.2910">
    <property type="match status" value="1"/>
</dbReference>
<dbReference type="AlphaFoldDB" id="B4SAB1"/>
<dbReference type="InterPro" id="IPR010359">
    <property type="entry name" value="IrrE_HExxH"/>
</dbReference>
<dbReference type="HOGENOM" id="CLU_055824_0_0_10"/>
<dbReference type="InterPro" id="IPR052345">
    <property type="entry name" value="Rad_response_metalloprotease"/>
</dbReference>
<dbReference type="KEGG" id="pph:Ppha_1548"/>
<dbReference type="Pfam" id="PF01381">
    <property type="entry name" value="HTH_3"/>
    <property type="match status" value="1"/>
</dbReference>
<protein>
    <submittedName>
        <fullName evidence="3">Plasmid maintenance system antidote protein, XRE family</fullName>
    </submittedName>
</protein>
<dbReference type="STRING" id="324925.Ppha_1548"/>
<evidence type="ECO:0000313" key="3">
    <source>
        <dbReference type="EMBL" id="ACF43797.1"/>
    </source>
</evidence>
<keyword evidence="4" id="KW-1185">Reference proteome</keyword>
<dbReference type="eggNOG" id="COG3093">
    <property type="taxonomic scope" value="Bacteria"/>
</dbReference>
<evidence type="ECO:0000259" key="2">
    <source>
        <dbReference type="PROSITE" id="PS50943"/>
    </source>
</evidence>
<dbReference type="InterPro" id="IPR010982">
    <property type="entry name" value="Lambda_DNA-bd_dom_sf"/>
</dbReference>
<evidence type="ECO:0000313" key="4">
    <source>
        <dbReference type="Proteomes" id="UP000002724"/>
    </source>
</evidence>
<dbReference type="Gene3D" id="1.10.260.40">
    <property type="entry name" value="lambda repressor-like DNA-binding domains"/>
    <property type="match status" value="1"/>
</dbReference>
<dbReference type="OrthoDB" id="9796786at2"/>
<name>B4SAB1_PELPB</name>
<dbReference type="eggNOG" id="COG2856">
    <property type="taxonomic scope" value="Bacteria"/>
</dbReference>
<dbReference type="NCBIfam" id="TIGR02607">
    <property type="entry name" value="antidote_HigA"/>
    <property type="match status" value="1"/>
</dbReference>
<comment type="similarity">
    <text evidence="1">Belongs to the short-chain fatty acyl-CoA assimilation regulator (ScfR) family.</text>
</comment>
<dbReference type="PROSITE" id="PS50943">
    <property type="entry name" value="HTH_CROC1"/>
    <property type="match status" value="1"/>
</dbReference>
<dbReference type="Pfam" id="PF06114">
    <property type="entry name" value="Peptidase_M78"/>
    <property type="match status" value="1"/>
</dbReference>
<dbReference type="PANTHER" id="PTHR43236:SF2">
    <property type="entry name" value="BLL0069 PROTEIN"/>
    <property type="match status" value="1"/>
</dbReference>
<dbReference type="Proteomes" id="UP000002724">
    <property type="component" value="Chromosome"/>
</dbReference>
<dbReference type="CDD" id="cd00093">
    <property type="entry name" value="HTH_XRE"/>
    <property type="match status" value="1"/>
</dbReference>
<proteinExistence type="inferred from homology"/>
<dbReference type="SMART" id="SM00530">
    <property type="entry name" value="HTH_XRE"/>
    <property type="match status" value="1"/>
</dbReference>